<keyword evidence="2" id="KW-1185">Reference proteome</keyword>
<organism evidence="1 2">
    <name type="scientific">Candidatus Bealeia paramacronuclearis</name>
    <dbReference type="NCBI Taxonomy" id="1921001"/>
    <lineage>
        <taxon>Bacteria</taxon>
        <taxon>Pseudomonadati</taxon>
        <taxon>Pseudomonadota</taxon>
        <taxon>Alphaproteobacteria</taxon>
        <taxon>Holosporales</taxon>
        <taxon>Holosporaceae</taxon>
        <taxon>Candidatus Bealeia</taxon>
    </lineage>
</organism>
<reference evidence="1 2" key="1">
    <citation type="journal article" date="2024" name="Environ. Microbiol.">
        <title>Novel evolutionary insights on the interactions of the Holosporales (Alphaproteobacteria) with eukaryotic hosts from comparative genomics.</title>
        <authorList>
            <person name="Giovannini M."/>
            <person name="Petroni G."/>
            <person name="Castelli M."/>
        </authorList>
    </citation>
    <scope>NUCLEOTIDE SEQUENCE [LARGE SCALE GENOMIC DNA]</scope>
    <source>
        <strain evidence="1 2">US_Bl 15I1</strain>
    </source>
</reference>
<dbReference type="EMBL" id="CP133270">
    <property type="protein sequence ID" value="WVX67690.1"/>
    <property type="molecule type" value="Genomic_DNA"/>
</dbReference>
<dbReference type="RefSeq" id="WP_331256378.1">
    <property type="nucleotide sequence ID" value="NZ_CP133270.1"/>
</dbReference>
<dbReference type="SUPFAM" id="SSF55729">
    <property type="entry name" value="Acyl-CoA N-acyltransferases (Nat)"/>
    <property type="match status" value="1"/>
</dbReference>
<dbReference type="Proteomes" id="UP001330434">
    <property type="component" value="Chromosome"/>
</dbReference>
<gene>
    <name evidence="1" type="ORF">Bealeia1_01906</name>
</gene>
<name>A0ABZ2C5H4_9PROT</name>
<proteinExistence type="predicted"/>
<evidence type="ECO:0000313" key="1">
    <source>
        <dbReference type="EMBL" id="WVX67690.1"/>
    </source>
</evidence>
<sequence>MDFVIREAQIIDAKDIATVHIETWQSSYKGVVDQAYLDALELNGRILLWERLLQQNEILHLVAIQSEKIIGFCSAGPARKSSALESLNRDLSRMGEIHAI</sequence>
<protein>
    <submittedName>
        <fullName evidence="1">GNAT family N-acetyltransferase</fullName>
    </submittedName>
</protein>
<dbReference type="Gene3D" id="3.40.630.30">
    <property type="match status" value="1"/>
</dbReference>
<evidence type="ECO:0000313" key="2">
    <source>
        <dbReference type="Proteomes" id="UP001330434"/>
    </source>
</evidence>
<accession>A0ABZ2C5H4</accession>
<dbReference type="InterPro" id="IPR016181">
    <property type="entry name" value="Acyl_CoA_acyltransferase"/>
</dbReference>